<dbReference type="AlphaFoldDB" id="A0AAJ5X5I7"/>
<proteinExistence type="predicted"/>
<dbReference type="EMBL" id="CP119316">
    <property type="protein sequence ID" value="WEK48180.1"/>
    <property type="molecule type" value="Genomic_DNA"/>
</dbReference>
<dbReference type="KEGG" id="acob:P0Y56_07755"/>
<name>A0AAJ5X5I7_9SPHN</name>
<evidence type="ECO:0000313" key="3">
    <source>
        <dbReference type="Proteomes" id="UP001218362"/>
    </source>
</evidence>
<feature type="compositionally biased region" description="Basic and acidic residues" evidence="1">
    <location>
        <begin position="30"/>
        <end position="46"/>
    </location>
</feature>
<gene>
    <name evidence="2" type="ORF">P0Y56_07755</name>
</gene>
<organism evidence="2 3">
    <name type="scientific">Candidatus Andeanibacterium colombiense</name>
    <dbReference type="NCBI Taxonomy" id="3121345"/>
    <lineage>
        <taxon>Bacteria</taxon>
        <taxon>Pseudomonadati</taxon>
        <taxon>Pseudomonadota</taxon>
        <taxon>Alphaproteobacteria</taxon>
        <taxon>Sphingomonadales</taxon>
        <taxon>Sphingomonadaceae</taxon>
        <taxon>Candidatus Andeanibacterium</taxon>
    </lineage>
</organism>
<dbReference type="Pfam" id="PF09954">
    <property type="entry name" value="DUF2188"/>
    <property type="match status" value="1"/>
</dbReference>
<feature type="region of interest" description="Disordered" evidence="1">
    <location>
        <begin position="1"/>
        <end position="77"/>
    </location>
</feature>
<reference evidence="2" key="1">
    <citation type="submission" date="2023-03" db="EMBL/GenBank/DDBJ databases">
        <title>Andean soil-derived lignocellulolytic bacterial consortium as a source of novel taxa and putative plastic-active enzymes.</title>
        <authorList>
            <person name="Diaz-Garcia L."/>
            <person name="Chuvochina M."/>
            <person name="Feuerriegel G."/>
            <person name="Bunk B."/>
            <person name="Sproer C."/>
            <person name="Streit W.R."/>
            <person name="Rodriguez L.M."/>
            <person name="Overmann J."/>
            <person name="Jimenez D.J."/>
        </authorList>
    </citation>
    <scope>NUCLEOTIDE SEQUENCE</scope>
    <source>
        <strain evidence="2">MAG 26</strain>
    </source>
</reference>
<dbReference type="InterPro" id="IPR018691">
    <property type="entry name" value="DUF2188"/>
</dbReference>
<dbReference type="Proteomes" id="UP001218362">
    <property type="component" value="Chromosome"/>
</dbReference>
<accession>A0AAJ5X5I7</accession>
<sequence length="77" mass="8310">MTKGPKSHHVVPNPGGGWDVKRGGASRASGHFDTKQQAVDRGREISRNQGTEFRIHNRDGRIASSDSHGNDPNPPKG</sequence>
<protein>
    <submittedName>
        <fullName evidence="2">DUF2188 domain-containing protein</fullName>
    </submittedName>
</protein>
<evidence type="ECO:0000256" key="1">
    <source>
        <dbReference type="SAM" id="MobiDB-lite"/>
    </source>
</evidence>
<evidence type="ECO:0000313" key="2">
    <source>
        <dbReference type="EMBL" id="WEK48180.1"/>
    </source>
</evidence>